<dbReference type="InterPro" id="IPR050237">
    <property type="entry name" value="ATP-dep_AMP-bd_enzyme"/>
</dbReference>
<keyword evidence="6" id="KW-1185">Reference proteome</keyword>
<dbReference type="Pfam" id="PF13193">
    <property type="entry name" value="AMP-binding_C"/>
    <property type="match status" value="1"/>
</dbReference>
<accession>A0A0F7ICF8</accession>
<dbReference type="GO" id="GO:0004467">
    <property type="term" value="F:long-chain fatty acid-CoA ligase activity"/>
    <property type="evidence" value="ECO:0007669"/>
    <property type="project" value="UniProtKB-EC"/>
</dbReference>
<evidence type="ECO:0000259" key="3">
    <source>
        <dbReference type="Pfam" id="PF00501"/>
    </source>
</evidence>
<dbReference type="EMBL" id="CP011267">
    <property type="protein sequence ID" value="AKG90952.1"/>
    <property type="molecule type" value="Genomic_DNA"/>
</dbReference>
<dbReference type="FunFam" id="3.40.50.12780:FF:000003">
    <property type="entry name" value="Long-chain-fatty-acid--CoA ligase FadD"/>
    <property type="match status" value="1"/>
</dbReference>
<keyword evidence="2 5" id="KW-0436">Ligase</keyword>
<dbReference type="HOGENOM" id="CLU_000022_59_7_2"/>
<dbReference type="Gene3D" id="3.40.50.12780">
    <property type="entry name" value="N-terminal domain of ligase-like"/>
    <property type="match status" value="1"/>
</dbReference>
<dbReference type="AlphaFoldDB" id="A0A0F7ICF8"/>
<protein>
    <submittedName>
        <fullName evidence="5">Acyl-CoA synthetases (AMP-forming)/AMP-acid ligases II</fullName>
        <ecNumber evidence="5">6.2.1.3</ecNumber>
    </submittedName>
</protein>
<evidence type="ECO:0000256" key="1">
    <source>
        <dbReference type="ARBA" id="ARBA00006432"/>
    </source>
</evidence>
<name>A0A0F7ICF8_9EURY</name>
<dbReference type="InterPro" id="IPR042099">
    <property type="entry name" value="ANL_N_sf"/>
</dbReference>
<dbReference type="InterPro" id="IPR000873">
    <property type="entry name" value="AMP-dep_synth/lig_dom"/>
</dbReference>
<evidence type="ECO:0000313" key="6">
    <source>
        <dbReference type="Proteomes" id="UP000034723"/>
    </source>
</evidence>
<evidence type="ECO:0000256" key="2">
    <source>
        <dbReference type="ARBA" id="ARBA00022598"/>
    </source>
</evidence>
<dbReference type="NCBIfam" id="NF004837">
    <property type="entry name" value="PRK06187.1"/>
    <property type="match status" value="1"/>
</dbReference>
<gene>
    <name evidence="5" type="ORF">GAH_01769</name>
</gene>
<dbReference type="PANTHER" id="PTHR43767:SF9">
    <property type="entry name" value="LONG-CHAIN-FATTY-ACID--COA LIGASE"/>
    <property type="match status" value="1"/>
</dbReference>
<dbReference type="OrthoDB" id="21329at2157"/>
<dbReference type="FunFam" id="3.30.300.30:FF:000008">
    <property type="entry name" value="2,3-dihydroxybenzoate-AMP ligase"/>
    <property type="match status" value="1"/>
</dbReference>
<dbReference type="RefSeq" id="WP_048096179.1">
    <property type="nucleotide sequence ID" value="NZ_CP011267.1"/>
</dbReference>
<comment type="similarity">
    <text evidence="1">Belongs to the ATP-dependent AMP-binding enzyme family.</text>
</comment>
<dbReference type="InParanoid" id="A0A0F7ICF8"/>
<organism evidence="5 6">
    <name type="scientific">Geoglobus ahangari</name>
    <dbReference type="NCBI Taxonomy" id="113653"/>
    <lineage>
        <taxon>Archaea</taxon>
        <taxon>Methanobacteriati</taxon>
        <taxon>Methanobacteriota</taxon>
        <taxon>Archaeoglobi</taxon>
        <taxon>Archaeoglobales</taxon>
        <taxon>Archaeoglobaceae</taxon>
        <taxon>Geoglobus</taxon>
    </lineage>
</organism>
<dbReference type="Proteomes" id="UP000034723">
    <property type="component" value="Chromosome"/>
</dbReference>
<dbReference type="InterPro" id="IPR045851">
    <property type="entry name" value="AMP-bd_C_sf"/>
</dbReference>
<sequence>MALGVEGRNITEIRPEEINRVWLKFYDEWVRDSLEYPEVPLYALLENTAKEKPDATAVVFFGKEITFRELDEASNRLAAFLKELGVKKGDGVMLALPNIPHYIISYYAVLKAGGKVVQANPIYTERELRHIADNSEARIAIIFEPVYKNIQGLMKEGRIDHIIVCRVEEYLSFPLNFLYRFKKEKVSIPKEKGIYEWREALSREELKEREEINPKEDVAVFQYTGGTTGLPKAAMLTHYNLVANVYQTVEWIPGRGKGDVFLGVLPYFHVFGMTTSMNAPIAVGGKIILLPDPRDIKRIIQAIDKYKVTIFCGVPTLFNAILNHPDLKKHDLTSLKACISGAAPLPIELKRAFEKETGAKLIEGYGLSETSPVTHGNPFYGLNKEGSIGIPFPDTYSVVIDEEGKILPVGEVGELAIYGPQVMKGYYKMEEETKKTLVNGWLLTGDMAKMDEDGYFYIVDRKKDVIIAGGYNIYPREVEEVLYEHPAVLECAVIGVPDKYRGETVKAFIVLKEEYKGKVDEKEIEKFCRERLAAYKVPRLIEFVDELPKSAVGKILRRVLREKEMKKTE</sequence>
<dbReference type="InterPro" id="IPR025110">
    <property type="entry name" value="AMP-bd_C"/>
</dbReference>
<dbReference type="PATRIC" id="fig|113653.22.peg.1738"/>
<feature type="domain" description="AMP-binding enzyme C-terminal" evidence="4">
    <location>
        <begin position="477"/>
        <end position="554"/>
    </location>
</feature>
<dbReference type="PANTHER" id="PTHR43767">
    <property type="entry name" value="LONG-CHAIN-FATTY-ACID--COA LIGASE"/>
    <property type="match status" value="1"/>
</dbReference>
<dbReference type="PROSITE" id="PS00455">
    <property type="entry name" value="AMP_BINDING"/>
    <property type="match status" value="1"/>
</dbReference>
<evidence type="ECO:0000313" key="5">
    <source>
        <dbReference type="EMBL" id="AKG90952.1"/>
    </source>
</evidence>
<evidence type="ECO:0000259" key="4">
    <source>
        <dbReference type="Pfam" id="PF13193"/>
    </source>
</evidence>
<dbReference type="KEGG" id="gah:GAH_01769"/>
<dbReference type="EC" id="6.2.1.3" evidence="5"/>
<dbReference type="STRING" id="113653.GAH_01769"/>
<dbReference type="Gene3D" id="3.30.300.30">
    <property type="match status" value="1"/>
</dbReference>
<proteinExistence type="inferred from homology"/>
<dbReference type="GeneID" id="24804337"/>
<dbReference type="CDD" id="cd05936">
    <property type="entry name" value="FC-FACS_FadD_like"/>
    <property type="match status" value="1"/>
</dbReference>
<reference evidence="5 6" key="1">
    <citation type="submission" date="2015-04" db="EMBL/GenBank/DDBJ databases">
        <title>The complete genome sequence of the hyperthermophilic, obligate iron-reducing archaeon Geoglobus ahangari strain 234T.</title>
        <authorList>
            <person name="Manzella M.P."/>
            <person name="Holmes D.E."/>
            <person name="Rocheleau J.M."/>
            <person name="Chung A."/>
            <person name="Reguera G."/>
            <person name="Kashefi K."/>
        </authorList>
    </citation>
    <scope>NUCLEOTIDE SEQUENCE [LARGE SCALE GENOMIC DNA]</scope>
    <source>
        <strain evidence="5 6">234</strain>
    </source>
</reference>
<dbReference type="InterPro" id="IPR020845">
    <property type="entry name" value="AMP-binding_CS"/>
</dbReference>
<feature type="domain" description="AMP-dependent synthetase/ligase" evidence="3">
    <location>
        <begin position="45"/>
        <end position="427"/>
    </location>
</feature>
<dbReference type="SUPFAM" id="SSF56801">
    <property type="entry name" value="Acetyl-CoA synthetase-like"/>
    <property type="match status" value="1"/>
</dbReference>
<dbReference type="Pfam" id="PF00501">
    <property type="entry name" value="AMP-binding"/>
    <property type="match status" value="1"/>
</dbReference>